<dbReference type="RefSeq" id="WP_104428046.1">
    <property type="nucleotide sequence ID" value="NZ_PTIZ01000002.1"/>
</dbReference>
<dbReference type="Pfam" id="PF00005">
    <property type="entry name" value="ABC_tran"/>
    <property type="match status" value="1"/>
</dbReference>
<dbReference type="Proteomes" id="UP000240010">
    <property type="component" value="Unassembled WGS sequence"/>
</dbReference>
<evidence type="ECO:0000256" key="2">
    <source>
        <dbReference type="ARBA" id="ARBA00022448"/>
    </source>
</evidence>
<dbReference type="InterPro" id="IPR003593">
    <property type="entry name" value="AAA+_ATPase"/>
</dbReference>
<dbReference type="PANTHER" id="PTHR42711:SF5">
    <property type="entry name" value="ABC TRANSPORTER ATP-BINDING PROTEIN NATA"/>
    <property type="match status" value="1"/>
</dbReference>
<protein>
    <submittedName>
        <fullName evidence="7">ABC-2 type transport system ATP-binding protein</fullName>
    </submittedName>
</protein>
<evidence type="ECO:0000313" key="8">
    <source>
        <dbReference type="Proteomes" id="UP000240010"/>
    </source>
</evidence>
<dbReference type="PROSITE" id="PS50893">
    <property type="entry name" value="ABC_TRANSPORTER_2"/>
    <property type="match status" value="1"/>
</dbReference>
<proteinExistence type="inferred from homology"/>
<gene>
    <name evidence="7" type="ORF">B0F87_102491</name>
</gene>
<dbReference type="GO" id="GO:0016887">
    <property type="term" value="F:ATP hydrolysis activity"/>
    <property type="evidence" value="ECO:0007669"/>
    <property type="project" value="InterPro"/>
</dbReference>
<keyword evidence="2" id="KW-0813">Transport</keyword>
<dbReference type="PROSITE" id="PS00211">
    <property type="entry name" value="ABC_TRANSPORTER_1"/>
    <property type="match status" value="1"/>
</dbReference>
<evidence type="ECO:0000256" key="1">
    <source>
        <dbReference type="ARBA" id="ARBA00005417"/>
    </source>
</evidence>
<evidence type="ECO:0000256" key="3">
    <source>
        <dbReference type="ARBA" id="ARBA00022458"/>
    </source>
</evidence>
<organism evidence="7 8">
    <name type="scientific">Methylobacter tundripaludum</name>
    <dbReference type="NCBI Taxonomy" id="173365"/>
    <lineage>
        <taxon>Bacteria</taxon>
        <taxon>Pseudomonadati</taxon>
        <taxon>Pseudomonadota</taxon>
        <taxon>Gammaproteobacteria</taxon>
        <taxon>Methylococcales</taxon>
        <taxon>Methylococcaceae</taxon>
        <taxon>Methylobacter</taxon>
    </lineage>
</organism>
<dbReference type="InterPro" id="IPR050763">
    <property type="entry name" value="ABC_transporter_ATP-binding"/>
</dbReference>
<feature type="domain" description="ABC transporter" evidence="6">
    <location>
        <begin position="10"/>
        <end position="241"/>
    </location>
</feature>
<dbReference type="AlphaFoldDB" id="A0A2S6HIS9"/>
<evidence type="ECO:0000259" key="6">
    <source>
        <dbReference type="PROSITE" id="PS50893"/>
    </source>
</evidence>
<dbReference type="SMART" id="SM00382">
    <property type="entry name" value="AAA"/>
    <property type="match status" value="1"/>
</dbReference>
<comment type="similarity">
    <text evidence="1">Belongs to the ABC transporter superfamily.</text>
</comment>
<dbReference type="InterPro" id="IPR003439">
    <property type="entry name" value="ABC_transporter-like_ATP-bd"/>
</dbReference>
<dbReference type="SUPFAM" id="SSF52540">
    <property type="entry name" value="P-loop containing nucleoside triphosphate hydrolases"/>
    <property type="match status" value="1"/>
</dbReference>
<dbReference type="InterPro" id="IPR017871">
    <property type="entry name" value="ABC_transporter-like_CS"/>
</dbReference>
<sequence>MRTSTSNWDIDADNITKRYPNGHLALDGINLQVACGEVLGLLGQNGAGKTTLLKILCGLLQPSRGRLTMLGIDGRSKAHEIKRYLGVVSQDINLDQPLTVRKNLERHCSYFSVPHREAQQRIDEWLALLQLEQAAQQKIHQLSGGNKRKVMIARAFITEPKVLILDEPTNALDPSVRAVVWDRIRAFSQAGGTTLLSTHHFEEAERLCGRVELIHQGRLLKLDGEESLESRFHALTSEVGQ</sequence>
<dbReference type="EMBL" id="PTIZ01000002">
    <property type="protein sequence ID" value="PPK77378.1"/>
    <property type="molecule type" value="Genomic_DNA"/>
</dbReference>
<keyword evidence="3" id="KW-0536">Nodulation</keyword>
<keyword evidence="5 7" id="KW-0067">ATP-binding</keyword>
<dbReference type="GO" id="GO:0005524">
    <property type="term" value="F:ATP binding"/>
    <property type="evidence" value="ECO:0007669"/>
    <property type="project" value="UniProtKB-KW"/>
</dbReference>
<dbReference type="PANTHER" id="PTHR42711">
    <property type="entry name" value="ABC TRANSPORTER ATP-BINDING PROTEIN"/>
    <property type="match status" value="1"/>
</dbReference>
<evidence type="ECO:0000313" key="7">
    <source>
        <dbReference type="EMBL" id="PPK77378.1"/>
    </source>
</evidence>
<keyword evidence="4" id="KW-0547">Nucleotide-binding</keyword>
<evidence type="ECO:0000256" key="4">
    <source>
        <dbReference type="ARBA" id="ARBA00022741"/>
    </source>
</evidence>
<dbReference type="InterPro" id="IPR027417">
    <property type="entry name" value="P-loop_NTPase"/>
</dbReference>
<reference evidence="7 8" key="1">
    <citation type="submission" date="2018-02" db="EMBL/GenBank/DDBJ databases">
        <title>Subsurface microbial communities from deep shales in Ohio and West Virginia, USA.</title>
        <authorList>
            <person name="Wrighton K."/>
        </authorList>
    </citation>
    <scope>NUCLEOTIDE SEQUENCE [LARGE SCALE GENOMIC DNA]</scope>
    <source>
        <strain evidence="7 8">OWC-DMM</strain>
    </source>
</reference>
<dbReference type="Gene3D" id="3.40.50.300">
    <property type="entry name" value="P-loop containing nucleotide triphosphate hydrolases"/>
    <property type="match status" value="1"/>
</dbReference>
<evidence type="ECO:0000256" key="5">
    <source>
        <dbReference type="ARBA" id="ARBA00022840"/>
    </source>
</evidence>
<name>A0A2S6HIS9_9GAMM</name>
<comment type="caution">
    <text evidence="7">The sequence shown here is derived from an EMBL/GenBank/DDBJ whole genome shotgun (WGS) entry which is preliminary data.</text>
</comment>
<accession>A0A2S6HIS9</accession>